<reference evidence="3" key="1">
    <citation type="journal article" date="2014" name="Proc. Natl. Acad. Sci. U.S.A.">
        <title>Extensive sampling of basidiomycete genomes demonstrates inadequacy of the white-rot/brown-rot paradigm for wood decay fungi.</title>
        <authorList>
            <person name="Riley R."/>
            <person name="Salamov A.A."/>
            <person name="Brown D.W."/>
            <person name="Nagy L.G."/>
            <person name="Floudas D."/>
            <person name="Held B.W."/>
            <person name="Levasseur A."/>
            <person name="Lombard V."/>
            <person name="Morin E."/>
            <person name="Otillar R."/>
            <person name="Lindquist E.A."/>
            <person name="Sun H."/>
            <person name="LaButti K.M."/>
            <person name="Schmutz J."/>
            <person name="Jabbour D."/>
            <person name="Luo H."/>
            <person name="Baker S.E."/>
            <person name="Pisabarro A.G."/>
            <person name="Walton J.D."/>
            <person name="Blanchette R.A."/>
            <person name="Henrissat B."/>
            <person name="Martin F."/>
            <person name="Cullen D."/>
            <person name="Hibbett D.S."/>
            <person name="Grigoriev I.V."/>
        </authorList>
    </citation>
    <scope>NUCLEOTIDE SEQUENCE [LARGE SCALE GENOMIC DNA]</scope>
    <source>
        <strain evidence="3">FD-172 SS1</strain>
    </source>
</reference>
<name>A0A067MLM7_BOTB1</name>
<feature type="region of interest" description="Disordered" evidence="1">
    <location>
        <begin position="271"/>
        <end position="302"/>
    </location>
</feature>
<feature type="region of interest" description="Disordered" evidence="1">
    <location>
        <begin position="142"/>
        <end position="183"/>
    </location>
</feature>
<organism evidence="2 3">
    <name type="scientific">Botryobasidium botryosum (strain FD-172 SS1)</name>
    <dbReference type="NCBI Taxonomy" id="930990"/>
    <lineage>
        <taxon>Eukaryota</taxon>
        <taxon>Fungi</taxon>
        <taxon>Dikarya</taxon>
        <taxon>Basidiomycota</taxon>
        <taxon>Agaricomycotina</taxon>
        <taxon>Agaricomycetes</taxon>
        <taxon>Cantharellales</taxon>
        <taxon>Botryobasidiaceae</taxon>
        <taxon>Botryobasidium</taxon>
    </lineage>
</organism>
<keyword evidence="3" id="KW-1185">Reference proteome</keyword>
<dbReference type="PANTHER" id="PTHR34117">
    <property type="entry name" value="STYLE CELL-CYCLE INHIBITOR 1"/>
    <property type="match status" value="1"/>
</dbReference>
<evidence type="ECO:0000256" key="1">
    <source>
        <dbReference type="SAM" id="MobiDB-lite"/>
    </source>
</evidence>
<dbReference type="InParanoid" id="A0A067MLM7"/>
<dbReference type="InterPro" id="IPR044688">
    <property type="entry name" value="SCI-1-like"/>
</dbReference>
<feature type="region of interest" description="Disordered" evidence="1">
    <location>
        <begin position="1"/>
        <end position="45"/>
    </location>
</feature>
<feature type="compositionally biased region" description="Basic and acidic residues" evidence="1">
    <location>
        <begin position="196"/>
        <end position="253"/>
    </location>
</feature>
<dbReference type="HOGENOM" id="CLU_061245_1_0_1"/>
<feature type="compositionally biased region" description="Basic and acidic residues" evidence="1">
    <location>
        <begin position="271"/>
        <end position="282"/>
    </location>
</feature>
<dbReference type="Proteomes" id="UP000027195">
    <property type="component" value="Unassembled WGS sequence"/>
</dbReference>
<dbReference type="EMBL" id="KL198031">
    <property type="protein sequence ID" value="KDQ15635.1"/>
    <property type="molecule type" value="Genomic_DNA"/>
</dbReference>
<evidence type="ECO:0000313" key="2">
    <source>
        <dbReference type="EMBL" id="KDQ15635.1"/>
    </source>
</evidence>
<dbReference type="OrthoDB" id="2139939at2759"/>
<proteinExistence type="predicted"/>
<dbReference type="PANTHER" id="PTHR34117:SF1">
    <property type="entry name" value="STYLE CELL-CYCLE INHIBITOR 1"/>
    <property type="match status" value="1"/>
</dbReference>
<feature type="compositionally biased region" description="Basic and acidic residues" evidence="1">
    <location>
        <begin position="1"/>
        <end position="42"/>
    </location>
</feature>
<dbReference type="AlphaFoldDB" id="A0A067MLM7"/>
<sequence length="317" mass="36128">MPSHRERSRSPRRERERHRDHGESDRDRDRDRDRDGDRKKELPLASLGVDEIDEKDYFQKNAEFRRWLKDEKGKYFDEITGEKARSYFRKFVKAWNRGQLSRELYAGIDPSTRASTQTGYKWSFASNKSRVNQAELEAALESVASATNGSSSHSRELGPAPGPSRGERRGVVGPTLPSGQDMQIFREDVAEAAARDRAAARKRDREEVKERVEELVGPREGGREGRLENKRVKREADRSFREKSPGGEVREDVLMGGGDSFKAAIARRDAARKRFEEKRQSGRDGGASAPGERISAMKEKEKQTMEMLAKLAKERFG</sequence>
<feature type="region of interest" description="Disordered" evidence="1">
    <location>
        <begin position="196"/>
        <end position="255"/>
    </location>
</feature>
<dbReference type="STRING" id="930990.A0A067MLM7"/>
<gene>
    <name evidence="2" type="ORF">BOTBODRAFT_54529</name>
</gene>
<accession>A0A067MLM7</accession>
<evidence type="ECO:0000313" key="3">
    <source>
        <dbReference type="Proteomes" id="UP000027195"/>
    </source>
</evidence>
<protein>
    <submittedName>
        <fullName evidence="2">Uncharacterized protein</fullName>
    </submittedName>
</protein>